<evidence type="ECO:0008006" key="4">
    <source>
        <dbReference type="Google" id="ProtNLM"/>
    </source>
</evidence>
<feature type="compositionally biased region" description="Polar residues" evidence="1">
    <location>
        <begin position="47"/>
        <end position="60"/>
    </location>
</feature>
<dbReference type="Proteomes" id="UP000288805">
    <property type="component" value="Unassembled WGS sequence"/>
</dbReference>
<feature type="compositionally biased region" description="Basic and acidic residues" evidence="1">
    <location>
        <begin position="61"/>
        <end position="71"/>
    </location>
</feature>
<feature type="compositionally biased region" description="Polar residues" evidence="1">
    <location>
        <begin position="83"/>
        <end position="94"/>
    </location>
</feature>
<feature type="region of interest" description="Disordered" evidence="1">
    <location>
        <begin position="32"/>
        <end position="71"/>
    </location>
</feature>
<feature type="region of interest" description="Disordered" evidence="1">
    <location>
        <begin position="83"/>
        <end position="124"/>
    </location>
</feature>
<dbReference type="AlphaFoldDB" id="A0A438J5I6"/>
<dbReference type="InterPro" id="IPR036457">
    <property type="entry name" value="PPM-type-like_dom_sf"/>
</dbReference>
<protein>
    <recommendedName>
        <fullName evidence="4">PPM-type phosphatase domain-containing protein</fullName>
    </recommendedName>
</protein>
<feature type="compositionally biased region" description="Basic and acidic residues" evidence="1">
    <location>
        <begin position="106"/>
        <end position="117"/>
    </location>
</feature>
<name>A0A438J5I6_VITVI</name>
<organism evidence="2 3">
    <name type="scientific">Vitis vinifera</name>
    <name type="common">Grape</name>
    <dbReference type="NCBI Taxonomy" id="29760"/>
    <lineage>
        <taxon>Eukaryota</taxon>
        <taxon>Viridiplantae</taxon>
        <taxon>Streptophyta</taxon>
        <taxon>Embryophyta</taxon>
        <taxon>Tracheophyta</taxon>
        <taxon>Spermatophyta</taxon>
        <taxon>Magnoliopsida</taxon>
        <taxon>eudicotyledons</taxon>
        <taxon>Gunneridae</taxon>
        <taxon>Pentapetalae</taxon>
        <taxon>rosids</taxon>
        <taxon>Vitales</taxon>
        <taxon>Vitaceae</taxon>
        <taxon>Viteae</taxon>
        <taxon>Vitis</taxon>
    </lineage>
</organism>
<proteinExistence type="predicted"/>
<evidence type="ECO:0000313" key="2">
    <source>
        <dbReference type="EMBL" id="RVX04209.1"/>
    </source>
</evidence>
<evidence type="ECO:0000313" key="3">
    <source>
        <dbReference type="Proteomes" id="UP000288805"/>
    </source>
</evidence>
<dbReference type="EMBL" id="QGNW01000062">
    <property type="protein sequence ID" value="RVX04209.1"/>
    <property type="molecule type" value="Genomic_DNA"/>
</dbReference>
<sequence>MPLQSEDGLRMTIHRPFQREDKQLALRQRILDRPFDKEDKQPRRQAAQVSKNWESSNAVEKQSKIDDSDERLNSELSTLDSFALESSKQESQIGWGTGRRSGRQSAGDRPEEGDGRLPDGGAGKSHLVRWAQRGQGSVHVSLSAAQVTRKEIEDGRAISGEASEVDDMSASSLLRWMGSTAVLEVGAEKVVLANCGDLRAVQCRCGVAVQPSCDH</sequence>
<reference evidence="2 3" key="1">
    <citation type="journal article" date="2018" name="PLoS Genet.">
        <title>Population sequencing reveals clonal diversity and ancestral inbreeding in the grapevine cultivar Chardonnay.</title>
        <authorList>
            <person name="Roach M.J."/>
            <person name="Johnson D.L."/>
            <person name="Bohlmann J."/>
            <person name="van Vuuren H.J."/>
            <person name="Jones S.J."/>
            <person name="Pretorius I.S."/>
            <person name="Schmidt S.A."/>
            <person name="Borneman A.R."/>
        </authorList>
    </citation>
    <scope>NUCLEOTIDE SEQUENCE [LARGE SCALE GENOMIC DNA]</scope>
    <source>
        <strain evidence="3">cv. Chardonnay</strain>
        <tissue evidence="2">Leaf</tissue>
    </source>
</reference>
<gene>
    <name evidence="2" type="ORF">CK203_015696</name>
</gene>
<comment type="caution">
    <text evidence="2">The sequence shown here is derived from an EMBL/GenBank/DDBJ whole genome shotgun (WGS) entry which is preliminary data.</text>
</comment>
<dbReference type="SUPFAM" id="SSF81606">
    <property type="entry name" value="PP2C-like"/>
    <property type="match status" value="1"/>
</dbReference>
<feature type="compositionally biased region" description="Basic and acidic residues" evidence="1">
    <location>
        <begin position="32"/>
        <end position="42"/>
    </location>
</feature>
<accession>A0A438J5I6</accession>
<dbReference type="Gene3D" id="3.60.40.10">
    <property type="entry name" value="PPM-type phosphatase domain"/>
    <property type="match status" value="1"/>
</dbReference>
<evidence type="ECO:0000256" key="1">
    <source>
        <dbReference type="SAM" id="MobiDB-lite"/>
    </source>
</evidence>